<proteinExistence type="predicted"/>
<dbReference type="AlphaFoldDB" id="A0A7S4R138"/>
<accession>A0A7S4R138</accession>
<dbReference type="EMBL" id="HBNR01039731">
    <property type="protein sequence ID" value="CAE4597787.1"/>
    <property type="molecule type" value="Transcribed_RNA"/>
</dbReference>
<protein>
    <submittedName>
        <fullName evidence="1">Uncharacterized protein</fullName>
    </submittedName>
</protein>
<reference evidence="1" key="1">
    <citation type="submission" date="2021-01" db="EMBL/GenBank/DDBJ databases">
        <authorList>
            <person name="Corre E."/>
            <person name="Pelletier E."/>
            <person name="Niang G."/>
            <person name="Scheremetjew M."/>
            <person name="Finn R."/>
            <person name="Kale V."/>
            <person name="Holt S."/>
            <person name="Cochrane G."/>
            <person name="Meng A."/>
            <person name="Brown T."/>
            <person name="Cohen L."/>
        </authorList>
    </citation>
    <scope>NUCLEOTIDE SEQUENCE</scope>
    <source>
        <strain evidence="1">CCMP3105</strain>
    </source>
</reference>
<gene>
    <name evidence="1" type="ORF">AMON00008_LOCUS27518</name>
</gene>
<organism evidence="1">
    <name type="scientific">Alexandrium monilatum</name>
    <dbReference type="NCBI Taxonomy" id="311494"/>
    <lineage>
        <taxon>Eukaryota</taxon>
        <taxon>Sar</taxon>
        <taxon>Alveolata</taxon>
        <taxon>Dinophyceae</taxon>
        <taxon>Gonyaulacales</taxon>
        <taxon>Pyrocystaceae</taxon>
        <taxon>Alexandrium</taxon>
    </lineage>
</organism>
<name>A0A7S4R138_9DINO</name>
<evidence type="ECO:0000313" key="1">
    <source>
        <dbReference type="EMBL" id="CAE4597787.1"/>
    </source>
</evidence>
<sequence length="106" mass="11376">MTDGHPRSQEAVSEDGRRWRKCAGACIVNSKGHAAFRSGIEGVDFTGTWARDNSRSVGLVEAMQARGHSADEAVALAAKPYVQAWRRGPAPSEWTVATFKGDDTSA</sequence>